<dbReference type="OrthoDB" id="9800626at2"/>
<dbReference type="Pfam" id="PF12791">
    <property type="entry name" value="RsgI_N"/>
    <property type="match status" value="1"/>
</dbReference>
<sequence>MKTGIIMEINERFLTLLTPEGEFLRARKQDRAYVLGQEIDFFPIEQKSGKKSSSLSIMNVFRGKAVFAAAFALMLAVISFLPFYQSNEVYAYMSIDVNPSIELGVNEKYQVIELVPYNEDGERIVQKIQDWKKEDIQSVTDKILYQLKEQGYLGDNKEIVIAAVYTEEKIEADDRLRAELTEIKEAAQKKQLEVTLFEASEEERKSAIEKGLTTGLYKENKLKADSKKQSEKEKPASASQPKEADSISNDSKKPDVIPPGQLNKQEKPAVNQGKLNEKKTAAPGQIQKNEQEGKQNSSEKNNEKKDIEHKTNENSEKGNNEKKNKQNEWSQNNGNQSNDKHINGNNGNGNNPEKHQKDNGNKK</sequence>
<feature type="domain" description="RsgI N-terminal anti-sigma" evidence="8">
    <location>
        <begin position="2"/>
        <end position="50"/>
    </location>
</feature>
<keyword evidence="4 7" id="KW-1133">Transmembrane helix</keyword>
<keyword evidence="5 7" id="KW-0472">Membrane</keyword>
<evidence type="ECO:0000256" key="3">
    <source>
        <dbReference type="ARBA" id="ARBA00022692"/>
    </source>
</evidence>
<evidence type="ECO:0000256" key="5">
    <source>
        <dbReference type="ARBA" id="ARBA00023136"/>
    </source>
</evidence>
<evidence type="ECO:0000256" key="7">
    <source>
        <dbReference type="SAM" id="Phobius"/>
    </source>
</evidence>
<dbReference type="GO" id="GO:0005886">
    <property type="term" value="C:plasma membrane"/>
    <property type="evidence" value="ECO:0007669"/>
    <property type="project" value="UniProtKB-SubCell"/>
</dbReference>
<feature type="compositionally biased region" description="Basic and acidic residues" evidence="6">
    <location>
        <begin position="220"/>
        <end position="235"/>
    </location>
</feature>
<reference evidence="9 10" key="1">
    <citation type="journal article" date="2015" name="Stand. Genomic Sci.">
        <title>Genomic Encyclopedia of Bacterial and Archaeal Type Strains, Phase III: the genomes of soil and plant-associated and newly described type strains.</title>
        <authorList>
            <person name="Whitman W.B."/>
            <person name="Woyke T."/>
            <person name="Klenk H.P."/>
            <person name="Zhou Y."/>
            <person name="Lilburn T.G."/>
            <person name="Beck B.J."/>
            <person name="De Vos P."/>
            <person name="Vandamme P."/>
            <person name="Eisen J.A."/>
            <person name="Garrity G."/>
            <person name="Hugenholtz P."/>
            <person name="Kyrpides N.C."/>
        </authorList>
    </citation>
    <scope>NUCLEOTIDE SEQUENCE [LARGE SCALE GENOMIC DNA]</scope>
    <source>
        <strain evidence="9 10">CGMCC 1.10115</strain>
    </source>
</reference>
<dbReference type="PROSITE" id="PS51849">
    <property type="entry name" value="RSGI_N"/>
    <property type="match status" value="1"/>
</dbReference>
<evidence type="ECO:0000256" key="2">
    <source>
        <dbReference type="ARBA" id="ARBA00022475"/>
    </source>
</evidence>
<name>A0A562JR14_9BACI</name>
<dbReference type="AlphaFoldDB" id="A0A562JR14"/>
<accession>A0A562JR14</accession>
<feature type="compositionally biased region" description="Basic and acidic residues" evidence="6">
    <location>
        <begin position="242"/>
        <end position="255"/>
    </location>
</feature>
<feature type="transmembrane region" description="Helical" evidence="7">
    <location>
        <begin position="65"/>
        <end position="84"/>
    </location>
</feature>
<dbReference type="InterPro" id="IPR024449">
    <property type="entry name" value="Anti-sigma_RsgI_N"/>
</dbReference>
<proteinExistence type="predicted"/>
<feature type="compositionally biased region" description="Basic and acidic residues" evidence="6">
    <location>
        <begin position="300"/>
        <end position="326"/>
    </location>
</feature>
<feature type="compositionally biased region" description="Basic and acidic residues" evidence="6">
    <location>
        <begin position="352"/>
        <end position="363"/>
    </location>
</feature>
<evidence type="ECO:0000256" key="4">
    <source>
        <dbReference type="ARBA" id="ARBA00022989"/>
    </source>
</evidence>
<comment type="caution">
    <text evidence="9">The sequence shown here is derived from an EMBL/GenBank/DDBJ whole genome shotgun (WGS) entry which is preliminary data.</text>
</comment>
<protein>
    <submittedName>
        <fullName evidence="9">Anti-sigma factor-like protein</fullName>
    </submittedName>
</protein>
<evidence type="ECO:0000313" key="9">
    <source>
        <dbReference type="EMBL" id="TWH85630.1"/>
    </source>
</evidence>
<evidence type="ECO:0000313" key="10">
    <source>
        <dbReference type="Proteomes" id="UP000318667"/>
    </source>
</evidence>
<keyword evidence="2" id="KW-1003">Cell membrane</keyword>
<keyword evidence="3 7" id="KW-0812">Transmembrane</keyword>
<gene>
    <name evidence="9" type="ORF">IQ19_03052</name>
</gene>
<dbReference type="GeneID" id="65404212"/>
<evidence type="ECO:0000256" key="6">
    <source>
        <dbReference type="SAM" id="MobiDB-lite"/>
    </source>
</evidence>
<organism evidence="9 10">
    <name type="scientific">Cytobacillus oceanisediminis</name>
    <dbReference type="NCBI Taxonomy" id="665099"/>
    <lineage>
        <taxon>Bacteria</taxon>
        <taxon>Bacillati</taxon>
        <taxon>Bacillota</taxon>
        <taxon>Bacilli</taxon>
        <taxon>Bacillales</taxon>
        <taxon>Bacillaceae</taxon>
        <taxon>Cytobacillus</taxon>
    </lineage>
</organism>
<feature type="region of interest" description="Disordered" evidence="6">
    <location>
        <begin position="220"/>
        <end position="363"/>
    </location>
</feature>
<comment type="subcellular location">
    <subcellularLocation>
        <location evidence="1">Cell membrane</location>
        <topology evidence="1">Single-pass membrane protein</topology>
    </subcellularLocation>
</comment>
<evidence type="ECO:0000256" key="1">
    <source>
        <dbReference type="ARBA" id="ARBA00004162"/>
    </source>
</evidence>
<dbReference type="Pfam" id="PF23750">
    <property type="entry name" value="RsgI_M"/>
    <property type="match status" value="1"/>
</dbReference>
<dbReference type="Proteomes" id="UP000318667">
    <property type="component" value="Unassembled WGS sequence"/>
</dbReference>
<dbReference type="InterPro" id="IPR055431">
    <property type="entry name" value="RsgI_M"/>
</dbReference>
<evidence type="ECO:0000259" key="8">
    <source>
        <dbReference type="PROSITE" id="PS51849"/>
    </source>
</evidence>
<dbReference type="EMBL" id="VLKI01000008">
    <property type="protein sequence ID" value="TWH85630.1"/>
    <property type="molecule type" value="Genomic_DNA"/>
</dbReference>
<keyword evidence="10" id="KW-1185">Reference proteome</keyword>
<dbReference type="RefSeq" id="WP_144543154.1">
    <property type="nucleotide sequence ID" value="NZ_CBCSDC010000005.1"/>
</dbReference>